<evidence type="ECO:0000313" key="2">
    <source>
        <dbReference type="EMBL" id="RCH47277.1"/>
    </source>
</evidence>
<comment type="caution">
    <text evidence="2">The sequence shown here is derived from an EMBL/GenBank/DDBJ whole genome shotgun (WGS) entry which is preliminary data.</text>
</comment>
<dbReference type="RefSeq" id="WP_113992093.1">
    <property type="nucleotide sequence ID" value="NZ_JAWHPP010000005.1"/>
</dbReference>
<accession>A0A367G9Q9</accession>
<name>A0A367G9Q9_9FIRM</name>
<dbReference type="EMBL" id="PXUP01000004">
    <property type="protein sequence ID" value="RCH47277.1"/>
    <property type="molecule type" value="Genomic_DNA"/>
</dbReference>
<gene>
    <name evidence="2" type="ORF">C7J97_03970</name>
</gene>
<sequence length="294" mass="34392">MKKKIKKFLHNFYKGAYAVGYRHVNDKATHFDNTQPFEVLEPTLHRWYADSFPFVEKGREYIFVEIMDDANGEKGTIGVIDLQDNKGFVEIINEPFHMSFPNTFKFKNDIYMMPETSEANQLRLYKAVDFPYKWELQSVLYDDIAVVDTVFVKTEDNIMYAVGQKLPEKKNVLFKIDTNTWKAELAALKGNYVDKRPAGNFIQYDNGIYHALQECGRVYGEYLHLCKLDSFDGETLQEKEIGTYSVSDMTINSKRNYRRVHTLNKMGSLEVIDLLYYQFNPTILLEKAKRVIKK</sequence>
<evidence type="ECO:0000259" key="1">
    <source>
        <dbReference type="Pfam" id="PF24793"/>
    </source>
</evidence>
<proteinExistence type="predicted"/>
<reference evidence="2 3" key="1">
    <citation type="submission" date="2018-03" db="EMBL/GenBank/DDBJ databases">
        <title>Complete genome sequencing of Faecalibacterium prausnitzii strains isolated from the human gut.</title>
        <authorList>
            <person name="Fitzgerald B.C."/>
            <person name="Shkoporov A.N."/>
            <person name="Ross P.R."/>
            <person name="Hill C."/>
        </authorList>
    </citation>
    <scope>NUCLEOTIDE SEQUENCE [LARGE SCALE GENOMIC DNA]</scope>
    <source>
        <strain evidence="2 3">ATCC 27768</strain>
    </source>
</reference>
<evidence type="ECO:0000313" key="3">
    <source>
        <dbReference type="Proteomes" id="UP000252378"/>
    </source>
</evidence>
<protein>
    <recommendedName>
        <fullName evidence="1">Glucosamine inositolphosphorylceramide transferase 1 N-terminal domain-containing protein</fullName>
    </recommendedName>
</protein>
<dbReference type="AlphaFoldDB" id="A0A367G9Q9"/>
<dbReference type="Proteomes" id="UP000252378">
    <property type="component" value="Unassembled WGS sequence"/>
</dbReference>
<dbReference type="InterPro" id="IPR056442">
    <property type="entry name" value="GINT1_N"/>
</dbReference>
<organism evidence="2 3">
    <name type="scientific">Faecalibacterium prausnitzii</name>
    <dbReference type="NCBI Taxonomy" id="853"/>
    <lineage>
        <taxon>Bacteria</taxon>
        <taxon>Bacillati</taxon>
        <taxon>Bacillota</taxon>
        <taxon>Clostridia</taxon>
        <taxon>Eubacteriales</taxon>
        <taxon>Oscillospiraceae</taxon>
        <taxon>Faecalibacterium</taxon>
    </lineage>
</organism>
<dbReference type="Pfam" id="PF24793">
    <property type="entry name" value="GINT1_N"/>
    <property type="match status" value="1"/>
</dbReference>
<feature type="domain" description="Glucosamine inositolphosphorylceramide transferase 1 N-terminal" evidence="1">
    <location>
        <begin position="47"/>
        <end position="264"/>
    </location>
</feature>